<proteinExistence type="predicted"/>
<reference evidence="2" key="1">
    <citation type="journal article" date="2019" name="Int. J. Syst. Evol. Microbiol.">
        <title>The Global Catalogue of Microorganisms (GCM) 10K type strain sequencing project: providing services to taxonomists for standard genome sequencing and annotation.</title>
        <authorList>
            <consortium name="The Broad Institute Genomics Platform"/>
            <consortium name="The Broad Institute Genome Sequencing Center for Infectious Disease"/>
            <person name="Wu L."/>
            <person name="Ma J."/>
        </authorList>
    </citation>
    <scope>NUCLEOTIDE SEQUENCE [LARGE SCALE GENOMIC DNA]</scope>
    <source>
        <strain evidence="2">ZS-35-S2</strain>
    </source>
</reference>
<dbReference type="Proteomes" id="UP001596203">
    <property type="component" value="Unassembled WGS sequence"/>
</dbReference>
<dbReference type="EMBL" id="JBHSPR010000008">
    <property type="protein sequence ID" value="MFC6017002.1"/>
    <property type="molecule type" value="Genomic_DNA"/>
</dbReference>
<keyword evidence="2" id="KW-1185">Reference proteome</keyword>
<evidence type="ECO:0000313" key="2">
    <source>
        <dbReference type="Proteomes" id="UP001596203"/>
    </source>
</evidence>
<sequence length="100" mass="11154">MTRVVRRDVSASVSADQPDVWTVLDSEAADDVADALAQSLSRCLRADGGWYADFTLGNDHVVVFANRVFRYRRGDLARRAEVVAYGRTVGVPEHQLDWTD</sequence>
<evidence type="ECO:0000313" key="1">
    <source>
        <dbReference type="EMBL" id="MFC6017002.1"/>
    </source>
</evidence>
<gene>
    <name evidence="1" type="ORF">ACFP2T_12395</name>
</gene>
<dbReference type="RefSeq" id="WP_377420891.1">
    <property type="nucleotide sequence ID" value="NZ_JBHSPR010000008.1"/>
</dbReference>
<comment type="caution">
    <text evidence="1">The sequence shown here is derived from an EMBL/GenBank/DDBJ whole genome shotgun (WGS) entry which is preliminary data.</text>
</comment>
<organism evidence="1 2">
    <name type="scientific">Plantactinospora solaniradicis</name>
    <dbReference type="NCBI Taxonomy" id="1723736"/>
    <lineage>
        <taxon>Bacteria</taxon>
        <taxon>Bacillati</taxon>
        <taxon>Actinomycetota</taxon>
        <taxon>Actinomycetes</taxon>
        <taxon>Micromonosporales</taxon>
        <taxon>Micromonosporaceae</taxon>
        <taxon>Plantactinospora</taxon>
    </lineage>
</organism>
<name>A0ABW1K6V8_9ACTN</name>
<protein>
    <submittedName>
        <fullName evidence="1">Uncharacterized protein</fullName>
    </submittedName>
</protein>
<accession>A0ABW1K6V8</accession>